<reference evidence="6 7" key="1">
    <citation type="submission" date="2020-08" db="EMBL/GenBank/DDBJ databases">
        <title>Sequencing the genomes of 1000 actinobacteria strains.</title>
        <authorList>
            <person name="Klenk H.-P."/>
        </authorList>
    </citation>
    <scope>NUCLEOTIDE SEQUENCE [LARGE SCALE GENOMIC DNA]</scope>
    <source>
        <strain evidence="6 7">DSM 43150</strain>
    </source>
</reference>
<dbReference type="PANTHER" id="PTHR43465">
    <property type="entry name" value="DUF1680 DOMAIN PROTEIN (AFU_ORTHOLOGUE AFUA_1G08910)"/>
    <property type="match status" value="1"/>
</dbReference>
<proteinExistence type="predicted"/>
<keyword evidence="8" id="KW-1185">Reference proteome</keyword>
<dbReference type="EMBL" id="BOMP01000014">
    <property type="protein sequence ID" value="GIE37997.1"/>
    <property type="molecule type" value="Genomic_DNA"/>
</dbReference>
<dbReference type="InterPro" id="IPR049049">
    <property type="entry name" value="Beta-AFase-like_GH127_C"/>
</dbReference>
<dbReference type="Proteomes" id="UP000590511">
    <property type="component" value="Unassembled WGS sequence"/>
</dbReference>
<dbReference type="EMBL" id="JACHNC010000001">
    <property type="protein sequence ID" value="MBB4753465.1"/>
    <property type="molecule type" value="Genomic_DNA"/>
</dbReference>
<name>A0A7W7MKU9_9ACTN</name>
<dbReference type="AlphaFoldDB" id="A0A7W7MKU9"/>
<protein>
    <submittedName>
        <fullName evidence="6">DUF1680 family protein</fullName>
    </submittedName>
</protein>
<dbReference type="InterPro" id="IPR049046">
    <property type="entry name" value="Beta-AFase-like_GH127_middle"/>
</dbReference>
<dbReference type="Pfam" id="PF20737">
    <property type="entry name" value="Glyco_hydro127C"/>
    <property type="match status" value="1"/>
</dbReference>
<evidence type="ECO:0000256" key="1">
    <source>
        <dbReference type="SAM" id="MobiDB-lite"/>
    </source>
</evidence>
<dbReference type="SUPFAM" id="SSF48208">
    <property type="entry name" value="Six-hairpin glycosidases"/>
    <property type="match status" value="1"/>
</dbReference>
<feature type="domain" description="Non-reducing end beta-L-arabinofuranosidase-like GH127 C-terminal" evidence="4">
    <location>
        <begin position="516"/>
        <end position="622"/>
    </location>
</feature>
<reference evidence="5 8" key="2">
    <citation type="submission" date="2021-01" db="EMBL/GenBank/DDBJ databases">
        <title>Whole genome shotgun sequence of Actinoplanes lobatus NBRC 12513.</title>
        <authorList>
            <person name="Komaki H."/>
            <person name="Tamura T."/>
        </authorList>
    </citation>
    <scope>NUCLEOTIDE SEQUENCE [LARGE SCALE GENOMIC DNA]</scope>
    <source>
        <strain evidence="5 8">NBRC 12513</strain>
    </source>
</reference>
<organism evidence="6 7">
    <name type="scientific">Actinoplanes lobatus</name>
    <dbReference type="NCBI Taxonomy" id="113568"/>
    <lineage>
        <taxon>Bacteria</taxon>
        <taxon>Bacillati</taxon>
        <taxon>Actinomycetota</taxon>
        <taxon>Actinomycetes</taxon>
        <taxon>Micromonosporales</taxon>
        <taxon>Micromonosporaceae</taxon>
        <taxon>Actinoplanes</taxon>
    </lineage>
</organism>
<gene>
    <name evidence="5" type="ORF">Alo02nite_08950</name>
    <name evidence="6" type="ORF">BJ964_007626</name>
</gene>
<feature type="region of interest" description="Disordered" evidence="1">
    <location>
        <begin position="1"/>
        <end position="27"/>
    </location>
</feature>
<evidence type="ECO:0000313" key="5">
    <source>
        <dbReference type="EMBL" id="GIE37997.1"/>
    </source>
</evidence>
<accession>A0A7W7MKU9</accession>
<dbReference type="InterPro" id="IPR049174">
    <property type="entry name" value="Beta-AFase-like"/>
</dbReference>
<feature type="domain" description="Non-reducing end beta-L-arabinofuranosidase-like GH127 catalytic" evidence="2">
    <location>
        <begin position="34"/>
        <end position="416"/>
    </location>
</feature>
<evidence type="ECO:0000259" key="4">
    <source>
        <dbReference type="Pfam" id="PF20737"/>
    </source>
</evidence>
<dbReference type="InterPro" id="IPR008928">
    <property type="entry name" value="6-hairpin_glycosidase_sf"/>
</dbReference>
<feature type="domain" description="Non-reducing end beta-L-arabinofuranosidase-like GH127 middle" evidence="3">
    <location>
        <begin position="429"/>
        <end position="511"/>
    </location>
</feature>
<dbReference type="PANTHER" id="PTHR43465:SF2">
    <property type="entry name" value="DUF1680 DOMAIN PROTEIN (AFU_ORTHOLOGUE AFUA_1G08910)"/>
    <property type="match status" value="1"/>
</dbReference>
<dbReference type="RefSeq" id="WP_229807336.1">
    <property type="nucleotide sequence ID" value="NZ_BOMP01000014.1"/>
</dbReference>
<evidence type="ECO:0000313" key="8">
    <source>
        <dbReference type="Proteomes" id="UP000631312"/>
    </source>
</evidence>
<evidence type="ECO:0000313" key="7">
    <source>
        <dbReference type="Proteomes" id="UP000590511"/>
    </source>
</evidence>
<dbReference type="GO" id="GO:0005975">
    <property type="term" value="P:carbohydrate metabolic process"/>
    <property type="evidence" value="ECO:0007669"/>
    <property type="project" value="InterPro"/>
</dbReference>
<dbReference type="Proteomes" id="UP000631312">
    <property type="component" value="Unassembled WGS sequence"/>
</dbReference>
<dbReference type="InterPro" id="IPR012878">
    <property type="entry name" value="Beta-AFase-like_GH127_cat"/>
</dbReference>
<evidence type="ECO:0000259" key="2">
    <source>
        <dbReference type="Pfam" id="PF07944"/>
    </source>
</evidence>
<dbReference type="Pfam" id="PF20736">
    <property type="entry name" value="Glyco_hydro127M"/>
    <property type="match status" value="1"/>
</dbReference>
<sequence length="626" mass="69002">MTIEKAVVSGEWTGRGGTPAAPSTGRLRPLGLHEVTLRPGFWQRRQHTSRTASFDHIEHWLERAGWLGNFGAPVEGRRGREFSDSEVYKYLEALAWAGDPAYEDRFRAIVARVAAVQQPDGYLNTNFGRPGQAARYSDLEWGHELYCYGHLIQAGVARARSHGHDDLVTVAVRAADHVCDTFGPDGIGSVCGHAEIEPALVELYRVTGNRRYLDQARLFVERRGRQVLDDIEFGRAYFQDDMPIREARVLRGHAVRAVYLASGAVDVAVETGDTELLEAVARQWRATVARRTYLTGGIGSRHQDEAFGDDFVLPPDRAYQETCAGVGSVMLAWRLLLAEGNPRYADLIERVLFNIIATSPSDDGTRFFYTNTLHQRVPGIEPAADTLVPRAASSLRAPWYAVSCCMTNLARTFSSLAAYLATTDDDGGVQIHQYTPASIRVGDIGLDIDTEYPADGRVTIRVVSAPETAWTLTLRIPHWATEATLDGVPVAPGLAAVRRRFTAGDTLVLDLAVRPRLTFPDGRIDAVRGNVAVERGPVVYCLESVDLPPGLTVDTVRLDPSAEPEDRDGAVIVTGHTQPAHDASWPYGPPPAPALSDPVEIPLYPYHRWARRGPSTMRVWFPLDRK</sequence>
<dbReference type="Pfam" id="PF07944">
    <property type="entry name" value="Beta-AFase-like_GH127_cat"/>
    <property type="match status" value="1"/>
</dbReference>
<evidence type="ECO:0000259" key="3">
    <source>
        <dbReference type="Pfam" id="PF20736"/>
    </source>
</evidence>
<comment type="caution">
    <text evidence="6">The sequence shown here is derived from an EMBL/GenBank/DDBJ whole genome shotgun (WGS) entry which is preliminary data.</text>
</comment>
<evidence type="ECO:0000313" key="6">
    <source>
        <dbReference type="EMBL" id="MBB4753465.1"/>
    </source>
</evidence>